<dbReference type="Gene3D" id="1.10.274.100">
    <property type="entry name" value="RNA polymerase Rpb1, domain 3"/>
    <property type="match status" value="2"/>
</dbReference>
<name>A0A1W9NYK7_UNCC3</name>
<comment type="subunit">
    <text evidence="7">The RNAP catalytic core consists of 2 alpha, 1 beta, 1 beta' and 1 omega subunit. When a sigma factor is associated with the core the holoenzyme is formed, which can initiate transcription.</text>
</comment>
<keyword evidence="7" id="KW-0460">Magnesium</keyword>
<dbReference type="Gene3D" id="1.10.150.390">
    <property type="match status" value="1"/>
</dbReference>
<dbReference type="HAMAP" id="MF_01322">
    <property type="entry name" value="RNApol_bact_RpoC"/>
    <property type="match status" value="1"/>
</dbReference>
<feature type="binding site" evidence="7">
    <location>
        <position position="940"/>
    </location>
    <ligand>
        <name>Zn(2+)</name>
        <dbReference type="ChEBI" id="CHEBI:29105"/>
        <label>2</label>
    </ligand>
</feature>
<dbReference type="Pfam" id="PF04983">
    <property type="entry name" value="RNA_pol_Rpb1_3"/>
    <property type="match status" value="1"/>
</dbReference>
<feature type="binding site" evidence="7">
    <location>
        <position position="549"/>
    </location>
    <ligand>
        <name>Mg(2+)</name>
        <dbReference type="ChEBI" id="CHEBI:18420"/>
    </ligand>
</feature>
<dbReference type="Gene3D" id="1.10.1790.20">
    <property type="match status" value="1"/>
</dbReference>
<keyword evidence="7" id="KW-0862">Zinc</keyword>
<protein>
    <recommendedName>
        <fullName evidence="7">DNA-directed RNA polymerase subunit beta'</fullName>
        <shortName evidence="7">RNAP subunit beta'</shortName>
        <ecNumber evidence="7">2.7.7.6</ecNumber>
    </recommendedName>
    <alternativeName>
        <fullName evidence="7">RNA polymerase subunit beta'</fullName>
    </alternativeName>
    <alternativeName>
        <fullName evidence="7">Transcriptase subunit beta'</fullName>
    </alternativeName>
</protein>
<dbReference type="EMBL" id="MZGJ01000006">
    <property type="protein sequence ID" value="OQX51247.1"/>
    <property type="molecule type" value="Genomic_DNA"/>
</dbReference>
<evidence type="ECO:0000256" key="9">
    <source>
        <dbReference type="SAM" id="Coils"/>
    </source>
</evidence>
<evidence type="ECO:0000256" key="7">
    <source>
        <dbReference type="HAMAP-Rule" id="MF_01322"/>
    </source>
</evidence>
<evidence type="ECO:0000256" key="2">
    <source>
        <dbReference type="ARBA" id="ARBA00022679"/>
    </source>
</evidence>
<gene>
    <name evidence="7" type="primary">rpoC</name>
    <name evidence="11" type="ORF">B5M47_01685</name>
</gene>
<dbReference type="PANTHER" id="PTHR19376">
    <property type="entry name" value="DNA-DIRECTED RNA POLYMERASE"/>
    <property type="match status" value="1"/>
</dbReference>
<comment type="similarity">
    <text evidence="7 8">Belongs to the RNA polymerase beta' chain family.</text>
</comment>
<evidence type="ECO:0000256" key="4">
    <source>
        <dbReference type="ARBA" id="ARBA00022723"/>
    </source>
</evidence>
<comment type="function">
    <text evidence="7 8">DNA-dependent RNA polymerase catalyzes the transcription of DNA into RNA using the four ribonucleoside triphosphates as substrates.</text>
</comment>
<feature type="binding site" evidence="7">
    <location>
        <position position="77"/>
    </location>
    <ligand>
        <name>Zn(2+)</name>
        <dbReference type="ChEBI" id="CHEBI:29105"/>
        <label>1</label>
    </ligand>
</feature>
<dbReference type="InterPro" id="IPR007066">
    <property type="entry name" value="RNA_pol_Rpb1_3"/>
</dbReference>
<feature type="coiled-coil region" evidence="9">
    <location>
        <begin position="166"/>
        <end position="193"/>
    </location>
</feature>
<comment type="caution">
    <text evidence="11">The sequence shown here is derived from an EMBL/GenBank/DDBJ whole genome shotgun (WGS) entry which is preliminary data.</text>
</comment>
<dbReference type="InterPro" id="IPR038120">
    <property type="entry name" value="Rpb1_funnel_sf"/>
</dbReference>
<dbReference type="InterPro" id="IPR007080">
    <property type="entry name" value="RNA_pol_Rpb1_1"/>
</dbReference>
<evidence type="ECO:0000256" key="8">
    <source>
        <dbReference type="RuleBase" id="RU004279"/>
    </source>
</evidence>
<keyword evidence="1 7" id="KW-0240">DNA-directed RNA polymerase</keyword>
<dbReference type="SMART" id="SM00663">
    <property type="entry name" value="RPOLA_N"/>
    <property type="match status" value="1"/>
</dbReference>
<keyword evidence="9" id="KW-0175">Coiled coil</keyword>
<dbReference type="GO" id="GO:0000287">
    <property type="term" value="F:magnesium ion binding"/>
    <property type="evidence" value="ECO:0007669"/>
    <property type="project" value="UniProtKB-UniRule"/>
</dbReference>
<dbReference type="InterPro" id="IPR006592">
    <property type="entry name" value="RNA_pol_N"/>
</dbReference>
<keyword evidence="2 7" id="KW-0808">Transferase</keyword>
<evidence type="ECO:0000256" key="3">
    <source>
        <dbReference type="ARBA" id="ARBA00022695"/>
    </source>
</evidence>
<dbReference type="GO" id="GO:0000428">
    <property type="term" value="C:DNA-directed RNA polymerase complex"/>
    <property type="evidence" value="ECO:0007669"/>
    <property type="project" value="UniProtKB-KW"/>
</dbReference>
<feature type="binding site" evidence="7">
    <location>
        <position position="61"/>
    </location>
    <ligand>
        <name>Zn(2+)</name>
        <dbReference type="ChEBI" id="CHEBI:29105"/>
        <label>1</label>
    </ligand>
</feature>
<comment type="cofactor">
    <cofactor evidence="7">
        <name>Zn(2+)</name>
        <dbReference type="ChEBI" id="CHEBI:29105"/>
    </cofactor>
    <text evidence="7">Binds 2 Zn(2+) ions per subunit.</text>
</comment>
<dbReference type="PANTHER" id="PTHR19376:SF54">
    <property type="entry name" value="DNA-DIRECTED RNA POLYMERASE SUBUNIT BETA"/>
    <property type="match status" value="1"/>
</dbReference>
<keyword evidence="4 7" id="KW-0479">Metal-binding</keyword>
<feature type="binding site" evidence="7">
    <location>
        <position position="947"/>
    </location>
    <ligand>
        <name>Zn(2+)</name>
        <dbReference type="ChEBI" id="CHEBI:29105"/>
        <label>2</label>
    </ligand>
</feature>
<reference evidence="12" key="1">
    <citation type="submission" date="2017-03" db="EMBL/GenBank/DDBJ databases">
        <title>Novel pathways for hydrocarbon cycling and metabolic interdependencies in hydrothermal sediment communities.</title>
        <authorList>
            <person name="Dombrowski N."/>
            <person name="Seitz K."/>
            <person name="Teske A."/>
            <person name="Baker B."/>
        </authorList>
    </citation>
    <scope>NUCLEOTIDE SEQUENCE [LARGE SCALE GENOMIC DNA]</scope>
</reference>
<dbReference type="Pfam" id="PF04997">
    <property type="entry name" value="RNA_pol_Rpb1_1"/>
    <property type="match status" value="1"/>
</dbReference>
<sequence length="1293" mass="146758">MLNKEFDALKIALASPDDILNWSHGEVTKAETINYRTFKPEKDGLFCEKIFGPVRDFECYCGKYKGVRYKGVICDKCGVEVTRSLVRRERLGHITLASPIVHTWFLRRNPHKLPLVLDMRYSDLEAVIYFALYVVTSVDETKKEKAIAQVQTQFEKRKASLEKKIADKIQSLHQQLQERTKTIEEKIKKFQKEGLEKEGLQIRIDSLNRKFHQRELFLQKKLEEYLGRLQNKKMYLEKRILGIKPKDVLSEEEFHELSLWKADNFLTVGMGAEAILELLKSVDLDQEIKTLEEKLNIGKKAERARIVRRLKILRGLKKNRIQPSWMVLTVLPVIPPGLRPIVQLPGGRFATSDLNDLYRRVINRNNRLKELIQLGAPEIILQNEKRMLQEATDALIEGPRRTPKNRRVLKSLSEMLKGKQGRFRRNLLGKRVDYSGRAVIVVGPDLKVDQVGVPKEIALELFRPFVLRELILRDYAPNLKTAKEILEERGGEVWDILEEITHDHPVLLNRAPTLHRQNIQAFYPILIDSEAIQFHPAICAGFNADFDGDQMAIHIPLSQAAIKEAKEKMLSTKNFIKLADNKPIVDMKNELSLGLYYLTLERNKDSGDSHKFYTVESVITAYENEQIHVQTPINLLWKKKFIKTTVGRVILNLKLPPKMRFYNEEVNRRKMKELFKRCLSLYGEEATVKLVDDFKALGREFATLPGISFSVFDFKVPKERESFLREAEKKIADIETNYRRGLITEQERHLQIVDLWQKTTEDVAEAALANLDELSMIGMIIQSKSSKATKDTLRQVEAMRGPMVDSKGEIKETPIRSSTVEGASSFEGFLSAIGGRKGLIDTALLTANAGYLTRRLVDVSHDLLVREHDCRVKKGITIKNEDDPELFVERIRTRVALNDITHPKTGKVIIKSGQIIDSEKAKEICQAGIKELVVRSPLTCRTKHGVCQMCYGQGMDSQELVKIGEAVGVIAAESIGEPGTQLTLRTFHAAGIAKEEITQGLPRVDELFETRTPKEPGILAEISGKVTLEELPQQGKIALTITNEEKAREEFTLKEEDVVHVKNGQLVKQGTPLFTTPDRGEIVSPAAGRVKIKDQTLSIDFSLIEQKEYLIPETVELKVQDGDLVSAGDVLTEGNLSLEDITKLKGVLTAQMYLLNEIQKVYRSQAVDIHDKHIECIIKKMSESIKIEHPGDSAWTIGDKVNWIDFEETNKELRAQGKKPARGKRVILGISRASLLTRSWLSAASFEETTNVLAAAAIGERPQVDPLLGLKENVIIGKLIPTQMEPQQTEENL</sequence>
<dbReference type="Gene3D" id="1.10.132.30">
    <property type="match status" value="1"/>
</dbReference>
<dbReference type="GO" id="GO:0003677">
    <property type="term" value="F:DNA binding"/>
    <property type="evidence" value="ECO:0007669"/>
    <property type="project" value="UniProtKB-UniRule"/>
</dbReference>
<dbReference type="NCBIfam" id="TIGR02386">
    <property type="entry name" value="rpoC_TIGR"/>
    <property type="match status" value="1"/>
</dbReference>
<dbReference type="GO" id="GO:0006351">
    <property type="term" value="P:DNA-templated transcription"/>
    <property type="evidence" value="ECO:0007669"/>
    <property type="project" value="UniProtKB-UniRule"/>
</dbReference>
<dbReference type="SUPFAM" id="SSF64484">
    <property type="entry name" value="beta and beta-prime subunits of DNA dependent RNA-polymerase"/>
    <property type="match status" value="1"/>
</dbReference>
<dbReference type="InterPro" id="IPR000722">
    <property type="entry name" value="RNA_pol_asu"/>
</dbReference>
<evidence type="ECO:0000256" key="5">
    <source>
        <dbReference type="ARBA" id="ARBA00023163"/>
    </source>
</evidence>
<feature type="binding site" evidence="7">
    <location>
        <position position="59"/>
    </location>
    <ligand>
        <name>Zn(2+)</name>
        <dbReference type="ChEBI" id="CHEBI:29105"/>
        <label>1</label>
    </ligand>
</feature>
<dbReference type="GO" id="GO:0008270">
    <property type="term" value="F:zinc ion binding"/>
    <property type="evidence" value="ECO:0007669"/>
    <property type="project" value="UniProtKB-UniRule"/>
</dbReference>
<dbReference type="Pfam" id="PF04998">
    <property type="entry name" value="RNA_pol_Rpb1_5"/>
    <property type="match status" value="1"/>
</dbReference>
<dbReference type="STRING" id="1968527.B5M47_01685"/>
<feature type="binding site" evidence="7">
    <location>
        <position position="870"/>
    </location>
    <ligand>
        <name>Zn(2+)</name>
        <dbReference type="ChEBI" id="CHEBI:29105"/>
        <label>2</label>
    </ligand>
</feature>
<dbReference type="InterPro" id="IPR007081">
    <property type="entry name" value="RNA_pol_Rpb1_5"/>
</dbReference>
<evidence type="ECO:0000259" key="10">
    <source>
        <dbReference type="SMART" id="SM00663"/>
    </source>
</evidence>
<dbReference type="InterPro" id="IPR042102">
    <property type="entry name" value="RNA_pol_Rpb1_3_sf"/>
</dbReference>
<keyword evidence="3 7" id="KW-0548">Nucleotidyltransferase</keyword>
<evidence type="ECO:0000313" key="12">
    <source>
        <dbReference type="Proteomes" id="UP000192520"/>
    </source>
</evidence>
<dbReference type="InterPro" id="IPR012754">
    <property type="entry name" value="DNA-dir_RpoC_beta_prime_bact"/>
</dbReference>
<dbReference type="Gene3D" id="2.40.40.20">
    <property type="match status" value="1"/>
</dbReference>
<organism evidence="11 12">
    <name type="scientific">candidate division CPR3 bacterium 4484_211</name>
    <dbReference type="NCBI Taxonomy" id="1968527"/>
    <lineage>
        <taxon>Bacteria</taxon>
        <taxon>Bacteria division CPR3</taxon>
    </lineage>
</organism>
<dbReference type="InterPro" id="IPR044893">
    <property type="entry name" value="RNA_pol_Rpb1_clamp_domain"/>
</dbReference>
<dbReference type="CDD" id="cd02655">
    <property type="entry name" value="RNAP_beta'_C"/>
    <property type="match status" value="1"/>
</dbReference>
<dbReference type="CDD" id="cd01609">
    <property type="entry name" value="RNAP_beta'_N"/>
    <property type="match status" value="1"/>
</dbReference>
<dbReference type="Gene3D" id="2.40.50.100">
    <property type="match status" value="2"/>
</dbReference>
<comment type="cofactor">
    <cofactor evidence="7">
        <name>Mg(2+)</name>
        <dbReference type="ChEBI" id="CHEBI:18420"/>
    </cofactor>
    <text evidence="7">Binds 1 Mg(2+) ion per subunit.</text>
</comment>
<dbReference type="Proteomes" id="UP000192520">
    <property type="component" value="Unassembled WGS sequence"/>
</dbReference>
<dbReference type="EC" id="2.7.7.6" evidence="7"/>
<comment type="catalytic activity">
    <reaction evidence="6 7 8">
        <text>RNA(n) + a ribonucleoside 5'-triphosphate = RNA(n+1) + diphosphate</text>
        <dbReference type="Rhea" id="RHEA:21248"/>
        <dbReference type="Rhea" id="RHEA-COMP:14527"/>
        <dbReference type="Rhea" id="RHEA-COMP:17342"/>
        <dbReference type="ChEBI" id="CHEBI:33019"/>
        <dbReference type="ChEBI" id="CHEBI:61557"/>
        <dbReference type="ChEBI" id="CHEBI:140395"/>
        <dbReference type="EC" id="2.7.7.6"/>
    </reaction>
</comment>
<dbReference type="Pfam" id="PF00623">
    <property type="entry name" value="RNA_pol_Rpb1_2"/>
    <property type="match status" value="2"/>
</dbReference>
<keyword evidence="5 7" id="KW-0804">Transcription</keyword>
<proteinExistence type="inferred from homology"/>
<feature type="binding site" evidence="7">
    <location>
        <position position="547"/>
    </location>
    <ligand>
        <name>Mg(2+)</name>
        <dbReference type="ChEBI" id="CHEBI:18420"/>
    </ligand>
</feature>
<evidence type="ECO:0000256" key="1">
    <source>
        <dbReference type="ARBA" id="ARBA00022478"/>
    </source>
</evidence>
<feature type="binding site" evidence="7">
    <location>
        <position position="950"/>
    </location>
    <ligand>
        <name>Zn(2+)</name>
        <dbReference type="ChEBI" id="CHEBI:29105"/>
        <label>2</label>
    </ligand>
</feature>
<feature type="binding site" evidence="7">
    <location>
        <position position="545"/>
    </location>
    <ligand>
        <name>Mg(2+)</name>
        <dbReference type="ChEBI" id="CHEBI:18420"/>
    </ligand>
</feature>
<accession>A0A1W9NYK7</accession>
<feature type="domain" description="RNA polymerase N-terminal" evidence="10">
    <location>
        <begin position="324"/>
        <end position="599"/>
    </location>
</feature>
<evidence type="ECO:0000313" key="11">
    <source>
        <dbReference type="EMBL" id="OQX51247.1"/>
    </source>
</evidence>
<dbReference type="Gene3D" id="4.10.860.120">
    <property type="entry name" value="RNA polymerase II, clamp domain"/>
    <property type="match status" value="1"/>
</dbReference>
<dbReference type="GO" id="GO:0003899">
    <property type="term" value="F:DNA-directed RNA polymerase activity"/>
    <property type="evidence" value="ECO:0007669"/>
    <property type="project" value="UniProtKB-UniRule"/>
</dbReference>
<dbReference type="InterPro" id="IPR045867">
    <property type="entry name" value="DNA-dir_RpoC_beta_prime"/>
</dbReference>
<feature type="binding site" evidence="7">
    <location>
        <position position="74"/>
    </location>
    <ligand>
        <name>Zn(2+)</name>
        <dbReference type="ChEBI" id="CHEBI:29105"/>
        <label>1</label>
    </ligand>
</feature>
<evidence type="ECO:0000256" key="6">
    <source>
        <dbReference type="ARBA" id="ARBA00048552"/>
    </source>
</evidence>
<dbReference type="Gene3D" id="1.10.40.90">
    <property type="match status" value="1"/>
</dbReference>